<sequence>MGAFALLYLKRFGSWLIGLPLYVWVILALTIALWVNDGRRQEAQDLADARQATIVAMENAAKEVPEQAQKIVEVEVVKYRDRIQYIKGEAHVIEKQVPIYIPADTPALPGGFRLLHDAAAQGRAITDNASGHDAAPVPVETATLTIAENYSSCLQDKERLAFFQSAWKQLEERYGTIAVD</sequence>
<evidence type="ECO:0008006" key="4">
    <source>
        <dbReference type="Google" id="ProtNLM"/>
    </source>
</evidence>
<feature type="transmembrane region" description="Helical" evidence="1">
    <location>
        <begin position="12"/>
        <end position="35"/>
    </location>
</feature>
<reference evidence="2 3" key="1">
    <citation type="submission" date="2020-01" db="EMBL/GenBank/DDBJ databases">
        <authorList>
            <person name="Zhang W."/>
            <person name="Zhang R."/>
            <person name="Hu Y."/>
            <person name="Liu Y."/>
            <person name="Lin W."/>
            <person name="Wang L."/>
            <person name="Li J."/>
            <person name="An X."/>
            <person name="Song L."/>
            <person name="Fan H."/>
            <person name="Shi T."/>
            <person name="Liu H."/>
            <person name="Tong Y."/>
        </authorList>
    </citation>
    <scope>NUCLEOTIDE SEQUENCE [LARGE SCALE GENOMIC DNA]</scope>
</reference>
<accession>A0A7D2HGW8</accession>
<keyword evidence="1" id="KW-0812">Transmembrane</keyword>
<keyword evidence="1" id="KW-0472">Membrane</keyword>
<dbReference type="GeneID" id="77953674"/>
<proteinExistence type="predicted"/>
<dbReference type="Proteomes" id="UP000509570">
    <property type="component" value="Segment"/>
</dbReference>
<organism evidence="2 3">
    <name type="scientific">Stenotrophomonas phage vB_SmaS_BUCT548</name>
    <dbReference type="NCBI Taxonomy" id="2712941"/>
    <lineage>
        <taxon>Viruses</taxon>
        <taxon>Duplodnaviria</taxon>
        <taxon>Heunggongvirae</taxon>
        <taxon>Uroviricota</taxon>
        <taxon>Caudoviricetes</taxon>
        <taxon>Beaumontvirinae</taxon>
        <taxon>Bixiavirus</taxon>
        <taxon>Bixiavirus BUCT548</taxon>
    </lineage>
</organism>
<name>A0A7D2HGW8_9CAUD</name>
<evidence type="ECO:0000313" key="2">
    <source>
        <dbReference type="EMBL" id="QIQ60835.1"/>
    </source>
</evidence>
<dbReference type="RefSeq" id="YP_010677300.1">
    <property type="nucleotide sequence ID" value="NC_071019.1"/>
</dbReference>
<evidence type="ECO:0000256" key="1">
    <source>
        <dbReference type="SAM" id="Phobius"/>
    </source>
</evidence>
<dbReference type="EMBL" id="MN937349">
    <property type="protein sequence ID" value="QIQ60835.1"/>
    <property type="molecule type" value="Genomic_DNA"/>
</dbReference>
<dbReference type="KEGG" id="vg:77953674"/>
<protein>
    <recommendedName>
        <fullName evidence="4">I-spanin</fullName>
    </recommendedName>
</protein>
<keyword evidence="3" id="KW-1185">Reference proteome</keyword>
<evidence type="ECO:0000313" key="3">
    <source>
        <dbReference type="Proteomes" id="UP000509570"/>
    </source>
</evidence>
<keyword evidence="1" id="KW-1133">Transmembrane helix</keyword>